<dbReference type="GO" id="GO:0008564">
    <property type="term" value="F:protein-exporting ATPase activity"/>
    <property type="evidence" value="ECO:0007669"/>
    <property type="project" value="UniProtKB-EC"/>
</dbReference>
<dbReference type="EMBL" id="CP000449">
    <property type="protein sequence ID" value="ABI64675.1"/>
    <property type="molecule type" value="Genomic_DNA"/>
</dbReference>
<evidence type="ECO:0000256" key="4">
    <source>
        <dbReference type="ARBA" id="ARBA00006611"/>
    </source>
</evidence>
<evidence type="ECO:0000256" key="8">
    <source>
        <dbReference type="ARBA" id="ARBA00022723"/>
    </source>
</evidence>
<dbReference type="InterPro" id="IPR054757">
    <property type="entry name" value="GSPE_N1E"/>
</dbReference>
<keyword evidence="5 16" id="KW-0813">Transport</keyword>
<dbReference type="eggNOG" id="COG2804">
    <property type="taxonomic scope" value="Bacteria"/>
</dbReference>
<dbReference type="InterPro" id="IPR001482">
    <property type="entry name" value="T2SS/T4SS_dom"/>
</dbReference>
<dbReference type="STRING" id="394221.Mmar10_0382"/>
<dbReference type="Proteomes" id="UP000001964">
    <property type="component" value="Chromosome"/>
</dbReference>
<keyword evidence="6" id="KW-1003">Cell membrane</keyword>
<dbReference type="GO" id="GO:0016887">
    <property type="term" value="F:ATP hydrolysis activity"/>
    <property type="evidence" value="ECO:0007669"/>
    <property type="project" value="TreeGrafter"/>
</dbReference>
<dbReference type="InterPro" id="IPR013369">
    <property type="entry name" value="T2SS_GspE"/>
</dbReference>
<dbReference type="PANTHER" id="PTHR30258">
    <property type="entry name" value="TYPE II SECRETION SYSTEM PROTEIN GSPE-RELATED"/>
    <property type="match status" value="1"/>
</dbReference>
<dbReference type="KEGG" id="mmr:Mmar10_0382"/>
<dbReference type="GO" id="GO:0015628">
    <property type="term" value="P:protein secretion by the type II secretion system"/>
    <property type="evidence" value="ECO:0007669"/>
    <property type="project" value="UniProtKB-UniRule"/>
</dbReference>
<protein>
    <recommendedName>
        <fullName evidence="16">Type II secretion system protein E</fullName>
        <shortName evidence="16">T2SS protein E</shortName>
    </recommendedName>
    <alternativeName>
        <fullName evidence="16">Type II traffic warden ATPase</fullName>
    </alternativeName>
</protein>
<dbReference type="InterPro" id="IPR003593">
    <property type="entry name" value="AAA+_ATPase"/>
</dbReference>
<keyword evidence="12 16" id="KW-0653">Protein transport</keyword>
<comment type="similarity">
    <text evidence="4 16">Belongs to the GSP E family.</text>
</comment>
<evidence type="ECO:0000256" key="10">
    <source>
        <dbReference type="ARBA" id="ARBA00022833"/>
    </source>
</evidence>
<keyword evidence="9 16" id="KW-0547">Nucleotide-binding</keyword>
<comment type="cofactor">
    <cofactor evidence="1">
        <name>Zn(2+)</name>
        <dbReference type="ChEBI" id="CHEBI:29105"/>
    </cofactor>
</comment>
<evidence type="ECO:0000256" key="15">
    <source>
        <dbReference type="ARBA" id="ARBA00034006"/>
    </source>
</evidence>
<organism evidence="18 19">
    <name type="scientific">Maricaulis maris (strain MCS10)</name>
    <name type="common">Caulobacter maris</name>
    <dbReference type="NCBI Taxonomy" id="394221"/>
    <lineage>
        <taxon>Bacteria</taxon>
        <taxon>Pseudomonadati</taxon>
        <taxon>Pseudomonadota</taxon>
        <taxon>Alphaproteobacteria</taxon>
        <taxon>Maricaulales</taxon>
        <taxon>Maricaulaceae</taxon>
        <taxon>Maricaulis</taxon>
    </lineage>
</organism>
<evidence type="ECO:0000256" key="11">
    <source>
        <dbReference type="ARBA" id="ARBA00022840"/>
    </source>
</evidence>
<dbReference type="Gene3D" id="3.30.300.160">
    <property type="entry name" value="Type II secretion system, protein E, N-terminal domain"/>
    <property type="match status" value="1"/>
</dbReference>
<keyword evidence="10" id="KW-0862">Zinc</keyword>
<dbReference type="PROSITE" id="PS00662">
    <property type="entry name" value="T2SP_E"/>
    <property type="match status" value="1"/>
</dbReference>
<keyword evidence="19" id="KW-1185">Reference proteome</keyword>
<dbReference type="InterPro" id="IPR027417">
    <property type="entry name" value="P-loop_NTPase"/>
</dbReference>
<dbReference type="SUPFAM" id="SSF160246">
    <property type="entry name" value="EspE N-terminal domain-like"/>
    <property type="match status" value="1"/>
</dbReference>
<evidence type="ECO:0000256" key="6">
    <source>
        <dbReference type="ARBA" id="ARBA00022475"/>
    </source>
</evidence>
<evidence type="ECO:0000313" key="18">
    <source>
        <dbReference type="EMBL" id="ABI64675.1"/>
    </source>
</evidence>
<comment type="function">
    <text evidence="2 16">ATPase component of the type II secretion system required for the energy-dependent secretion of extracellular factors such as proteases and toxins from the periplasm. Acts as a molecular motor to provide the energy that is required for assembly of the pseudopilus and the extrusion of substrates generated in the cytoplasm.</text>
</comment>
<keyword evidence="13" id="KW-1278">Translocase</keyword>
<dbReference type="Gene3D" id="3.30.450.90">
    <property type="match status" value="1"/>
</dbReference>
<keyword evidence="11 16" id="KW-0067">ATP-binding</keyword>
<dbReference type="GO" id="GO:0015627">
    <property type="term" value="C:type II protein secretion system complex"/>
    <property type="evidence" value="ECO:0007669"/>
    <property type="project" value="UniProtKB-UniRule"/>
</dbReference>
<evidence type="ECO:0000256" key="2">
    <source>
        <dbReference type="ARBA" id="ARBA00003288"/>
    </source>
</evidence>
<proteinExistence type="inferred from homology"/>
<dbReference type="Pfam" id="PF22341">
    <property type="entry name" value="GSPE_N1E"/>
    <property type="match status" value="1"/>
</dbReference>
<dbReference type="GO" id="GO:0005524">
    <property type="term" value="F:ATP binding"/>
    <property type="evidence" value="ECO:0007669"/>
    <property type="project" value="UniProtKB-UniRule"/>
</dbReference>
<evidence type="ECO:0000256" key="1">
    <source>
        <dbReference type="ARBA" id="ARBA00001947"/>
    </source>
</evidence>
<reference evidence="18 19" key="1">
    <citation type="submission" date="2006-08" db="EMBL/GenBank/DDBJ databases">
        <title>Complete sequence of Maricaulis maris MCS10.</title>
        <authorList>
            <consortium name="US DOE Joint Genome Institute"/>
            <person name="Copeland A."/>
            <person name="Lucas S."/>
            <person name="Lapidus A."/>
            <person name="Barry K."/>
            <person name="Detter J.C."/>
            <person name="Glavina del Rio T."/>
            <person name="Hammon N."/>
            <person name="Israni S."/>
            <person name="Dalin E."/>
            <person name="Tice H."/>
            <person name="Pitluck S."/>
            <person name="Saunders E."/>
            <person name="Brettin T."/>
            <person name="Bruce D."/>
            <person name="Han C."/>
            <person name="Tapia R."/>
            <person name="Gilna P."/>
            <person name="Schmutz J."/>
            <person name="Larimer F."/>
            <person name="Land M."/>
            <person name="Hauser L."/>
            <person name="Kyrpides N."/>
            <person name="Mikhailova N."/>
            <person name="Viollier P."/>
            <person name="Stephens C."/>
            <person name="Richardson P."/>
        </authorList>
    </citation>
    <scope>NUCLEOTIDE SEQUENCE [LARGE SCALE GENOMIC DNA]</scope>
    <source>
        <strain evidence="18 19">MCS10</strain>
    </source>
</reference>
<evidence type="ECO:0000256" key="9">
    <source>
        <dbReference type="ARBA" id="ARBA00022741"/>
    </source>
</evidence>
<dbReference type="GO" id="GO:0046872">
    <property type="term" value="F:metal ion binding"/>
    <property type="evidence" value="ECO:0007669"/>
    <property type="project" value="UniProtKB-KW"/>
</dbReference>
<comment type="catalytic activity">
    <reaction evidence="15">
        <text>ATP + H2O + cellular proteinSide 1 = ADP + phosphate + cellular proteinSide 2.</text>
        <dbReference type="EC" id="7.4.2.8"/>
    </reaction>
</comment>
<keyword evidence="14" id="KW-0472">Membrane</keyword>
<evidence type="ECO:0000256" key="12">
    <source>
        <dbReference type="ARBA" id="ARBA00022927"/>
    </source>
</evidence>
<dbReference type="NCBIfam" id="TIGR02533">
    <property type="entry name" value="type_II_gspE"/>
    <property type="match status" value="1"/>
</dbReference>
<evidence type="ECO:0000259" key="17">
    <source>
        <dbReference type="PROSITE" id="PS00662"/>
    </source>
</evidence>
<dbReference type="SUPFAM" id="SSF52540">
    <property type="entry name" value="P-loop containing nucleoside triphosphate hydrolases"/>
    <property type="match status" value="1"/>
</dbReference>
<evidence type="ECO:0000313" key="19">
    <source>
        <dbReference type="Proteomes" id="UP000001964"/>
    </source>
</evidence>
<evidence type="ECO:0000256" key="7">
    <source>
        <dbReference type="ARBA" id="ARBA00022519"/>
    </source>
</evidence>
<dbReference type="Gene3D" id="3.40.50.300">
    <property type="entry name" value="P-loop containing nucleotide triphosphate hydrolases"/>
    <property type="match status" value="1"/>
</dbReference>
<accession>Q0ASR2</accession>
<evidence type="ECO:0000256" key="13">
    <source>
        <dbReference type="ARBA" id="ARBA00022967"/>
    </source>
</evidence>
<evidence type="ECO:0000256" key="5">
    <source>
        <dbReference type="ARBA" id="ARBA00022448"/>
    </source>
</evidence>
<dbReference type="GO" id="GO:0005886">
    <property type="term" value="C:plasma membrane"/>
    <property type="evidence" value="ECO:0007669"/>
    <property type="project" value="UniProtKB-SubCell"/>
</dbReference>
<dbReference type="SMART" id="SM00382">
    <property type="entry name" value="AAA"/>
    <property type="match status" value="1"/>
</dbReference>
<dbReference type="PANTHER" id="PTHR30258:SF27">
    <property type="entry name" value="BACTERIOPHAGE ADSORPTION PROTEIN B-RELATED"/>
    <property type="match status" value="1"/>
</dbReference>
<dbReference type="FunFam" id="3.30.450.90:FF:000001">
    <property type="entry name" value="Type II secretion system ATPase GspE"/>
    <property type="match status" value="1"/>
</dbReference>
<dbReference type="InterPro" id="IPR037257">
    <property type="entry name" value="T2SS_E_N_sf"/>
</dbReference>
<dbReference type="Pfam" id="PF00437">
    <property type="entry name" value="T2SSE"/>
    <property type="match status" value="1"/>
</dbReference>
<keyword evidence="8" id="KW-0479">Metal-binding</keyword>
<feature type="domain" description="Bacterial type II secretion system protein E" evidence="17">
    <location>
        <begin position="320"/>
        <end position="334"/>
    </location>
</feature>
<dbReference type="HOGENOM" id="CLU_013446_2_0_5"/>
<evidence type="ECO:0000256" key="16">
    <source>
        <dbReference type="RuleBase" id="RU366070"/>
    </source>
</evidence>
<name>Q0ASR2_MARMM</name>
<dbReference type="CDD" id="cd01129">
    <property type="entry name" value="PulE-GspE-like"/>
    <property type="match status" value="1"/>
</dbReference>
<comment type="subcellular location">
    <subcellularLocation>
        <location evidence="3 16">Cell inner membrane</location>
    </subcellularLocation>
</comment>
<gene>
    <name evidence="18" type="ordered locus">Mmar10_0382</name>
</gene>
<evidence type="ECO:0000256" key="14">
    <source>
        <dbReference type="ARBA" id="ARBA00023136"/>
    </source>
</evidence>
<dbReference type="AlphaFoldDB" id="Q0ASR2"/>
<dbReference type="FunFam" id="3.40.50.300:FF:000398">
    <property type="entry name" value="Type IV pilus assembly ATPase PilB"/>
    <property type="match status" value="1"/>
</dbReference>
<evidence type="ECO:0000256" key="3">
    <source>
        <dbReference type="ARBA" id="ARBA00004533"/>
    </source>
</evidence>
<sequence>MTETADTASARTPVTYAFARQTGVAYQPADTASGVGAFLLRSGADRRALLELRRVVGRTCPVRECPPGEYDRALSDIYAYSGLGEDAIDSADESDESLSRLIDEMPRTEDLLDSDSDAPIIRLINGMIAEAVRTAASDVHVEPFEDRVSIRYRVDGVLHETAAVPPRLASPLVSRIKVMARLDIAEKRIPQDGRLSISLGGQSVDVRVSTLPSRHGERVVLRLLDNSAARFKLDDLGMPATMLADMKKALAQPNGIILVTGPTGAGKTTTLYAGLNLLNEETRNILTVEDPVEYAIDGIGQTQVNAKVGMTFAAGLRAILRQDPDIVMVGEIRDVETAQIAVQASLTGHLVLSTVHTNSAVAAIPRLRDMGVESYLLASTLTAIVAQRLVRRLCGHCREAYTPDAAELALLGLTGRADVTLWKPVGCPHCKQTGHDGRTGLYELVMVDDTLRKHIHDDAREADMAAHAFAHRPTLFRNGVELALAGTTSLAEILRVCREEGERHAGV</sequence>
<keyword evidence="7" id="KW-0997">Cell inner membrane</keyword>